<organism evidence="2 3">
    <name type="scientific">Vibrio sinaloensis DSM 21326</name>
    <dbReference type="NCBI Taxonomy" id="945550"/>
    <lineage>
        <taxon>Bacteria</taxon>
        <taxon>Pseudomonadati</taxon>
        <taxon>Pseudomonadota</taxon>
        <taxon>Gammaproteobacteria</taxon>
        <taxon>Vibrionales</taxon>
        <taxon>Vibrionaceae</taxon>
        <taxon>Vibrio</taxon>
        <taxon>Vibrio oreintalis group</taxon>
    </lineage>
</organism>
<dbReference type="PANTHER" id="PTHR33121:SF76">
    <property type="entry name" value="SIGNALING PROTEIN"/>
    <property type="match status" value="1"/>
</dbReference>
<gene>
    <name evidence="2" type="ORF">VISI1226_01515</name>
</gene>
<evidence type="ECO:0000313" key="2">
    <source>
        <dbReference type="EMBL" id="EGA70762.1"/>
    </source>
</evidence>
<evidence type="ECO:0000313" key="3">
    <source>
        <dbReference type="Proteomes" id="UP000006228"/>
    </source>
</evidence>
<reference evidence="2 3" key="1">
    <citation type="journal article" date="2012" name="Int. J. Syst. Evol. Microbiol.">
        <title>Vibrio caribbeanicus sp. nov., isolated from the marine sponge Scleritoderma cyanea.</title>
        <authorList>
            <person name="Hoffmann M."/>
            <person name="Monday S.R."/>
            <person name="Allard M.W."/>
            <person name="Strain E.A."/>
            <person name="Whittaker P."/>
            <person name="Naum M."/>
            <person name="McCarthy P.J."/>
            <person name="Lopez J.V."/>
            <person name="Fischer M."/>
            <person name="Brown E.W."/>
        </authorList>
    </citation>
    <scope>NUCLEOTIDE SEQUENCE [LARGE SCALE GENOMIC DNA]</scope>
    <source>
        <strain evidence="3">DSMZ 21326</strain>
    </source>
</reference>
<sequence>MILTSKSQFQQCLEITDDKQYIAHYNGLVLSSVFQPIFNIARQVVGVEALVRIREKNGESIRPDLFFGTNLYSDVDKLNVERLSRIIHLRNFSRSALRDKQLFLNVLPIAGERLSLEDLKNGLLAQRIKALNLDNKQIVMELIELDCENQEYLELAMLRLRENGFSVAIDDFGVSASTKERVLQIQPQILKLDRSILLKYLDGEQAPLLKSIQLAKSVGAQVVVEGIETEHQYDLMCQLEIDMYQGFFLALPEPLSCAYEFPIS</sequence>
<dbReference type="InterPro" id="IPR035919">
    <property type="entry name" value="EAL_sf"/>
</dbReference>
<feature type="domain" description="EAL" evidence="1">
    <location>
        <begin position="12"/>
        <end position="264"/>
    </location>
</feature>
<dbReference type="Pfam" id="PF00563">
    <property type="entry name" value="EAL"/>
    <property type="match status" value="1"/>
</dbReference>
<dbReference type="InterPro" id="IPR001633">
    <property type="entry name" value="EAL_dom"/>
</dbReference>
<dbReference type="SUPFAM" id="SSF141868">
    <property type="entry name" value="EAL domain-like"/>
    <property type="match status" value="1"/>
</dbReference>
<dbReference type="PROSITE" id="PS50883">
    <property type="entry name" value="EAL"/>
    <property type="match status" value="1"/>
</dbReference>
<accession>E8M5G9</accession>
<dbReference type="OrthoDB" id="1673646at2"/>
<proteinExistence type="predicted"/>
<dbReference type="PANTHER" id="PTHR33121">
    <property type="entry name" value="CYCLIC DI-GMP PHOSPHODIESTERASE PDEF"/>
    <property type="match status" value="1"/>
</dbReference>
<dbReference type="Proteomes" id="UP000006228">
    <property type="component" value="Unassembled WGS sequence"/>
</dbReference>
<dbReference type="GeneID" id="95568860"/>
<dbReference type="CDD" id="cd01948">
    <property type="entry name" value="EAL"/>
    <property type="match status" value="1"/>
</dbReference>
<dbReference type="GO" id="GO:0071111">
    <property type="term" value="F:cyclic-guanylate-specific phosphodiesterase activity"/>
    <property type="evidence" value="ECO:0007669"/>
    <property type="project" value="InterPro"/>
</dbReference>
<dbReference type="RefSeq" id="WP_008075995.1">
    <property type="nucleotide sequence ID" value="NZ_AEVT01000056.1"/>
</dbReference>
<comment type="caution">
    <text evidence="2">The sequence shown here is derived from an EMBL/GenBank/DDBJ whole genome shotgun (WGS) entry which is preliminary data.</text>
</comment>
<dbReference type="Gene3D" id="3.20.20.450">
    <property type="entry name" value="EAL domain"/>
    <property type="match status" value="1"/>
</dbReference>
<evidence type="ECO:0000259" key="1">
    <source>
        <dbReference type="PROSITE" id="PS50883"/>
    </source>
</evidence>
<dbReference type="EMBL" id="AEVT01000056">
    <property type="protein sequence ID" value="EGA70762.1"/>
    <property type="molecule type" value="Genomic_DNA"/>
</dbReference>
<dbReference type="SMART" id="SM00052">
    <property type="entry name" value="EAL"/>
    <property type="match status" value="1"/>
</dbReference>
<protein>
    <submittedName>
        <fullName evidence="2">Diguanylate cyclase/phosphodiesterase domain 2 (EAL)</fullName>
    </submittedName>
</protein>
<dbReference type="InterPro" id="IPR050706">
    <property type="entry name" value="Cyclic-di-GMP_PDE-like"/>
</dbReference>
<dbReference type="AlphaFoldDB" id="E8M5G9"/>
<dbReference type="eggNOG" id="COG2200">
    <property type="taxonomic scope" value="Bacteria"/>
</dbReference>
<name>E8M5G9_PHOS4</name>